<organism evidence="1 2">
    <name type="scientific">Deinococcus yavapaiensis KR-236</name>
    <dbReference type="NCBI Taxonomy" id="694435"/>
    <lineage>
        <taxon>Bacteria</taxon>
        <taxon>Thermotogati</taxon>
        <taxon>Deinococcota</taxon>
        <taxon>Deinococci</taxon>
        <taxon>Deinococcales</taxon>
        <taxon>Deinococcaceae</taxon>
        <taxon>Deinococcus</taxon>
    </lineage>
</organism>
<dbReference type="GO" id="GO:0016301">
    <property type="term" value="F:kinase activity"/>
    <property type="evidence" value="ECO:0007669"/>
    <property type="project" value="UniProtKB-KW"/>
</dbReference>
<gene>
    <name evidence="1" type="ORF">DES52_11636</name>
</gene>
<keyword evidence="1" id="KW-0418">Kinase</keyword>
<dbReference type="PANTHER" id="PTHR18964:SF169">
    <property type="entry name" value="N-ACETYLMANNOSAMINE KINASE"/>
    <property type="match status" value="1"/>
</dbReference>
<evidence type="ECO:0000313" key="1">
    <source>
        <dbReference type="EMBL" id="PYE50969.1"/>
    </source>
</evidence>
<dbReference type="Gene3D" id="3.30.420.40">
    <property type="match status" value="2"/>
</dbReference>
<accession>A0A318S3M6</accession>
<dbReference type="SUPFAM" id="SSF53067">
    <property type="entry name" value="Actin-like ATPase domain"/>
    <property type="match status" value="1"/>
</dbReference>
<reference evidence="1 2" key="1">
    <citation type="submission" date="2018-06" db="EMBL/GenBank/DDBJ databases">
        <title>Genomic Encyclopedia of Type Strains, Phase IV (KMG-IV): sequencing the most valuable type-strain genomes for metagenomic binning, comparative biology and taxonomic classification.</title>
        <authorList>
            <person name="Goeker M."/>
        </authorList>
    </citation>
    <scope>NUCLEOTIDE SEQUENCE [LARGE SCALE GENOMIC DNA]</scope>
    <source>
        <strain evidence="1 2">DSM 18048</strain>
    </source>
</reference>
<name>A0A318S3M6_9DEIO</name>
<dbReference type="OrthoDB" id="49666at2"/>
<dbReference type="Pfam" id="PF00480">
    <property type="entry name" value="ROK"/>
    <property type="match status" value="1"/>
</dbReference>
<dbReference type="InterPro" id="IPR043129">
    <property type="entry name" value="ATPase_NBD"/>
</dbReference>
<sequence length="309" mass="32346">MNTPSPFVLALDVGGGHVTAAIVNTTARALHHSSVTRIAIPHDAPALDLVHAWANVGLHALAAADSLAVTGIGIAMPGPFDYAQGVSLMTRKFRALHGLNVRRALRNAWQDGPLANAPIRFENDAALFALGEWWGGAARGAQRVVGITLGTGFGSGFVRSGVTLHGGHGVPDGGTVWHLPLRGGVAEDFISGAALTHAYQQRAGRHLTPERLADAAFAGDSEARTVFTHLGYDIAEVLAPVLNAFHAERLVLGGNLSRAFTLFQSPLQTELRLHAPGVHVTPTDLYETAALLGAAALFIANSDARSVTN</sequence>
<protein>
    <submittedName>
        <fullName evidence="1">Glucokinase</fullName>
    </submittedName>
</protein>
<dbReference type="PANTHER" id="PTHR18964">
    <property type="entry name" value="ROK (REPRESSOR, ORF, KINASE) FAMILY"/>
    <property type="match status" value="1"/>
</dbReference>
<keyword evidence="1" id="KW-0808">Transferase</keyword>
<evidence type="ECO:0000313" key="2">
    <source>
        <dbReference type="Proteomes" id="UP000248326"/>
    </source>
</evidence>
<keyword evidence="2" id="KW-1185">Reference proteome</keyword>
<dbReference type="InterPro" id="IPR000600">
    <property type="entry name" value="ROK"/>
</dbReference>
<dbReference type="Proteomes" id="UP000248326">
    <property type="component" value="Unassembled WGS sequence"/>
</dbReference>
<dbReference type="AlphaFoldDB" id="A0A318S3M6"/>
<comment type="caution">
    <text evidence="1">The sequence shown here is derived from an EMBL/GenBank/DDBJ whole genome shotgun (WGS) entry which is preliminary data.</text>
</comment>
<dbReference type="EMBL" id="QJSX01000016">
    <property type="protein sequence ID" value="PYE50969.1"/>
    <property type="molecule type" value="Genomic_DNA"/>
</dbReference>
<proteinExistence type="predicted"/>
<dbReference type="RefSeq" id="WP_110888159.1">
    <property type="nucleotide sequence ID" value="NZ_QJSX01000016.1"/>
</dbReference>